<sequence length="209" mass="24061">MLGYEDDFFSASELAVKGVGITNPWPRKSFKGVLYNLYRVVIFSVATVYFVFELMVMKETIKDLFKFLGNIGMFATHFVGVSKFLILTTQRKKIQKIMDSLQSDKFKYVSLGNFKPYEKFNTAKKRSSKIVTVLMVCYVGVGVSAHISAVLNMLGHEYTENIDCQMFVPYFSYWPYDFNTTFKCHILFFLFDWPLGIFASNIAGYVSLL</sequence>
<feature type="transmembrane region" description="Helical" evidence="9">
    <location>
        <begin position="33"/>
        <end position="52"/>
    </location>
</feature>
<name>A0A9P0BEL3_BRAAE</name>
<evidence type="ECO:0000256" key="9">
    <source>
        <dbReference type="SAM" id="Phobius"/>
    </source>
</evidence>
<evidence type="ECO:0000256" key="2">
    <source>
        <dbReference type="ARBA" id="ARBA00022606"/>
    </source>
</evidence>
<evidence type="ECO:0000256" key="1">
    <source>
        <dbReference type="ARBA" id="ARBA00004141"/>
    </source>
</evidence>
<dbReference type="GO" id="GO:0005549">
    <property type="term" value="F:odorant binding"/>
    <property type="evidence" value="ECO:0007669"/>
    <property type="project" value="InterPro"/>
</dbReference>
<reference evidence="10" key="1">
    <citation type="submission" date="2021-12" db="EMBL/GenBank/DDBJ databases">
        <authorList>
            <person name="King R."/>
        </authorList>
    </citation>
    <scope>NUCLEOTIDE SEQUENCE</scope>
</reference>
<evidence type="ECO:0000313" key="10">
    <source>
        <dbReference type="EMBL" id="CAH0561361.1"/>
    </source>
</evidence>
<keyword evidence="8" id="KW-0807">Transducer</keyword>
<protein>
    <submittedName>
        <fullName evidence="10">Uncharacterized protein</fullName>
    </submittedName>
</protein>
<dbReference type="GO" id="GO:0004984">
    <property type="term" value="F:olfactory receptor activity"/>
    <property type="evidence" value="ECO:0007669"/>
    <property type="project" value="InterPro"/>
</dbReference>
<feature type="transmembrane region" description="Helical" evidence="9">
    <location>
        <begin position="186"/>
        <end position="208"/>
    </location>
</feature>
<keyword evidence="11" id="KW-1185">Reference proteome</keyword>
<dbReference type="Pfam" id="PF02949">
    <property type="entry name" value="7tm_6"/>
    <property type="match status" value="1"/>
</dbReference>
<dbReference type="OrthoDB" id="8191658at2759"/>
<keyword evidence="3 9" id="KW-0812">Transmembrane</keyword>
<organism evidence="10 11">
    <name type="scientific">Brassicogethes aeneus</name>
    <name type="common">Rape pollen beetle</name>
    <name type="synonym">Meligethes aeneus</name>
    <dbReference type="NCBI Taxonomy" id="1431903"/>
    <lineage>
        <taxon>Eukaryota</taxon>
        <taxon>Metazoa</taxon>
        <taxon>Ecdysozoa</taxon>
        <taxon>Arthropoda</taxon>
        <taxon>Hexapoda</taxon>
        <taxon>Insecta</taxon>
        <taxon>Pterygota</taxon>
        <taxon>Neoptera</taxon>
        <taxon>Endopterygota</taxon>
        <taxon>Coleoptera</taxon>
        <taxon>Polyphaga</taxon>
        <taxon>Cucujiformia</taxon>
        <taxon>Nitidulidae</taxon>
        <taxon>Meligethinae</taxon>
        <taxon>Brassicogethes</taxon>
    </lineage>
</organism>
<dbReference type="GO" id="GO:0007165">
    <property type="term" value="P:signal transduction"/>
    <property type="evidence" value="ECO:0007669"/>
    <property type="project" value="UniProtKB-KW"/>
</dbReference>
<keyword evidence="5 9" id="KW-1133">Transmembrane helix</keyword>
<evidence type="ECO:0000256" key="8">
    <source>
        <dbReference type="ARBA" id="ARBA00023224"/>
    </source>
</evidence>
<proteinExistence type="predicted"/>
<comment type="subcellular location">
    <subcellularLocation>
        <location evidence="1">Membrane</location>
        <topology evidence="1">Multi-pass membrane protein</topology>
    </subcellularLocation>
</comment>
<keyword evidence="4" id="KW-0552">Olfaction</keyword>
<gene>
    <name evidence="10" type="ORF">MELIAE_LOCUS10905</name>
</gene>
<dbReference type="GO" id="GO:0016020">
    <property type="term" value="C:membrane"/>
    <property type="evidence" value="ECO:0007669"/>
    <property type="project" value="UniProtKB-SubCell"/>
</dbReference>
<evidence type="ECO:0000256" key="6">
    <source>
        <dbReference type="ARBA" id="ARBA00023136"/>
    </source>
</evidence>
<feature type="transmembrane region" description="Helical" evidence="9">
    <location>
        <begin position="64"/>
        <end position="86"/>
    </location>
</feature>
<dbReference type="AlphaFoldDB" id="A0A9P0BEL3"/>
<keyword evidence="7" id="KW-0675">Receptor</keyword>
<evidence type="ECO:0000313" key="11">
    <source>
        <dbReference type="Proteomes" id="UP001154078"/>
    </source>
</evidence>
<feature type="transmembrane region" description="Helical" evidence="9">
    <location>
        <begin position="130"/>
        <end position="151"/>
    </location>
</feature>
<dbReference type="EMBL" id="OV121138">
    <property type="protein sequence ID" value="CAH0561361.1"/>
    <property type="molecule type" value="Genomic_DNA"/>
</dbReference>
<evidence type="ECO:0000256" key="7">
    <source>
        <dbReference type="ARBA" id="ARBA00023170"/>
    </source>
</evidence>
<keyword evidence="2" id="KW-0716">Sensory transduction</keyword>
<evidence type="ECO:0000256" key="5">
    <source>
        <dbReference type="ARBA" id="ARBA00022989"/>
    </source>
</evidence>
<dbReference type="Proteomes" id="UP001154078">
    <property type="component" value="Chromosome 7"/>
</dbReference>
<keyword evidence="6 9" id="KW-0472">Membrane</keyword>
<evidence type="ECO:0000256" key="4">
    <source>
        <dbReference type="ARBA" id="ARBA00022725"/>
    </source>
</evidence>
<dbReference type="InterPro" id="IPR004117">
    <property type="entry name" value="7tm6_olfct_rcpt"/>
</dbReference>
<evidence type="ECO:0000256" key="3">
    <source>
        <dbReference type="ARBA" id="ARBA00022692"/>
    </source>
</evidence>
<accession>A0A9P0BEL3</accession>